<dbReference type="GO" id="GO:0005643">
    <property type="term" value="C:nuclear pore"/>
    <property type="evidence" value="ECO:0007669"/>
    <property type="project" value="InterPro"/>
</dbReference>
<keyword evidence="2" id="KW-1185">Reference proteome</keyword>
<dbReference type="AlphaFoldDB" id="A0A1U7LT62"/>
<dbReference type="GO" id="GO:0003713">
    <property type="term" value="F:transcription coactivator activity"/>
    <property type="evidence" value="ECO:0007669"/>
    <property type="project" value="InterPro"/>
</dbReference>
<dbReference type="GO" id="GO:0006406">
    <property type="term" value="P:mRNA export from nucleus"/>
    <property type="evidence" value="ECO:0007669"/>
    <property type="project" value="InterPro"/>
</dbReference>
<comment type="caution">
    <text evidence="1">The sequence shown here is derived from an EMBL/GenBank/DDBJ whole genome shotgun (WGS) entry which is preliminary data.</text>
</comment>
<proteinExistence type="predicted"/>
<accession>A0A1U7LT62</accession>
<dbReference type="InterPro" id="IPR018783">
    <property type="entry name" value="TF_ENY2"/>
</dbReference>
<organism evidence="1 2">
    <name type="scientific">Neolecta irregularis (strain DAH-3)</name>
    <dbReference type="NCBI Taxonomy" id="1198029"/>
    <lineage>
        <taxon>Eukaryota</taxon>
        <taxon>Fungi</taxon>
        <taxon>Dikarya</taxon>
        <taxon>Ascomycota</taxon>
        <taxon>Taphrinomycotina</taxon>
        <taxon>Neolectales</taxon>
        <taxon>Neolectaceae</taxon>
        <taxon>Neolecta</taxon>
    </lineage>
</organism>
<dbReference type="GO" id="GO:0000124">
    <property type="term" value="C:SAGA complex"/>
    <property type="evidence" value="ECO:0007669"/>
    <property type="project" value="InterPro"/>
</dbReference>
<evidence type="ECO:0000313" key="1">
    <source>
        <dbReference type="EMBL" id="OLL25732.1"/>
    </source>
</evidence>
<gene>
    <name evidence="1" type="ORF">NEOLI_003068</name>
</gene>
<protein>
    <submittedName>
        <fullName evidence="1">Transcription and mRNA export factor ENY2</fullName>
    </submittedName>
</protein>
<dbReference type="OrthoDB" id="6221744at2759"/>
<dbReference type="Pfam" id="PF10163">
    <property type="entry name" value="EnY2"/>
    <property type="match status" value="1"/>
</dbReference>
<dbReference type="Proteomes" id="UP000186594">
    <property type="component" value="Unassembled WGS sequence"/>
</dbReference>
<dbReference type="InterPro" id="IPR038212">
    <property type="entry name" value="TF_EnY2_sf"/>
</dbReference>
<evidence type="ECO:0000313" key="2">
    <source>
        <dbReference type="Proteomes" id="UP000186594"/>
    </source>
</evidence>
<sequence length="72" mass="8207">MMSPNDPFLRAKLNKAFVTSGAQERIYGLLQSRLDESMWSENLVKIITENIKDIKSMDFQQLAHLVQADGHS</sequence>
<dbReference type="EMBL" id="LXFE01000326">
    <property type="protein sequence ID" value="OLL25732.1"/>
    <property type="molecule type" value="Genomic_DNA"/>
</dbReference>
<dbReference type="Gene3D" id="1.10.246.140">
    <property type="match status" value="1"/>
</dbReference>
<name>A0A1U7LT62_NEOID</name>
<reference evidence="1 2" key="1">
    <citation type="submission" date="2016-04" db="EMBL/GenBank/DDBJ databases">
        <title>Evolutionary innovation and constraint leading to complex multicellularity in the Ascomycota.</title>
        <authorList>
            <person name="Cisse O."/>
            <person name="Nguyen A."/>
            <person name="Hewitt D.A."/>
            <person name="Jedd G."/>
            <person name="Stajich J.E."/>
        </authorList>
    </citation>
    <scope>NUCLEOTIDE SEQUENCE [LARGE SCALE GENOMIC DNA]</scope>
    <source>
        <strain evidence="1 2">DAH-3</strain>
    </source>
</reference>